<name>A0A1L8CR41_9PROT</name>
<comment type="catalytic activity">
    <reaction evidence="1">
        <text>1,6-anhydro-N-acetyl-beta-muramate + ATP + H2O = N-acetyl-D-muramate 6-phosphate + ADP + H(+)</text>
        <dbReference type="Rhea" id="RHEA:24952"/>
        <dbReference type="ChEBI" id="CHEBI:15377"/>
        <dbReference type="ChEBI" id="CHEBI:15378"/>
        <dbReference type="ChEBI" id="CHEBI:30616"/>
        <dbReference type="ChEBI" id="CHEBI:58690"/>
        <dbReference type="ChEBI" id="CHEBI:58722"/>
        <dbReference type="ChEBI" id="CHEBI:456216"/>
        <dbReference type="EC" id="2.7.1.170"/>
    </reaction>
</comment>
<dbReference type="EC" id="2.7.1.170" evidence="1"/>
<gene>
    <name evidence="1" type="primary">anmK</name>
    <name evidence="2" type="ORF">MMIC_P2351</name>
</gene>
<keyword evidence="1 2" id="KW-0418">Kinase</keyword>
<protein>
    <recommendedName>
        <fullName evidence="1">Anhydro-N-acetylmuramic acid kinase</fullName>
        <ecNumber evidence="1">2.7.1.170</ecNumber>
    </recommendedName>
    <alternativeName>
        <fullName evidence="1">AnhMurNAc kinase</fullName>
    </alternativeName>
</protein>
<dbReference type="EMBL" id="BDFD01000029">
    <property type="protein sequence ID" value="GAV21367.1"/>
    <property type="molecule type" value="Genomic_DNA"/>
</dbReference>
<dbReference type="NCBIfam" id="NF007148">
    <property type="entry name" value="PRK09585.3-2"/>
    <property type="match status" value="1"/>
</dbReference>
<dbReference type="InterPro" id="IPR005338">
    <property type="entry name" value="Anhydro_N_Ac-Mur_kinase"/>
</dbReference>
<keyword evidence="1" id="KW-0119">Carbohydrate metabolism</keyword>
<comment type="caution">
    <text evidence="2">The sequence shown here is derived from an EMBL/GenBank/DDBJ whole genome shotgun (WGS) entry which is preliminary data.</text>
</comment>
<evidence type="ECO:0000256" key="1">
    <source>
        <dbReference type="HAMAP-Rule" id="MF_01270"/>
    </source>
</evidence>
<feature type="binding site" evidence="1">
    <location>
        <begin position="15"/>
        <end position="22"/>
    </location>
    <ligand>
        <name>ATP</name>
        <dbReference type="ChEBI" id="CHEBI:30616"/>
    </ligand>
</feature>
<dbReference type="SUPFAM" id="SSF53067">
    <property type="entry name" value="Actin-like ATPase domain"/>
    <property type="match status" value="1"/>
</dbReference>
<dbReference type="PANTHER" id="PTHR30605:SF0">
    <property type="entry name" value="ANHYDRO-N-ACETYLMURAMIC ACID KINASE"/>
    <property type="match status" value="1"/>
</dbReference>
<organism evidence="2 3">
    <name type="scientific">Mariprofundus micogutta</name>
    <dbReference type="NCBI Taxonomy" id="1921010"/>
    <lineage>
        <taxon>Bacteria</taxon>
        <taxon>Pseudomonadati</taxon>
        <taxon>Pseudomonadota</taxon>
        <taxon>Candidatius Mariprofundia</taxon>
        <taxon>Mariprofundales</taxon>
        <taxon>Mariprofundaceae</taxon>
        <taxon>Mariprofundus</taxon>
    </lineage>
</organism>
<dbReference type="GO" id="GO:0009254">
    <property type="term" value="P:peptidoglycan turnover"/>
    <property type="evidence" value="ECO:0007669"/>
    <property type="project" value="UniProtKB-UniRule"/>
</dbReference>
<dbReference type="Pfam" id="PF03702">
    <property type="entry name" value="AnmK"/>
    <property type="match status" value="1"/>
</dbReference>
<dbReference type="GO" id="GO:0005524">
    <property type="term" value="F:ATP binding"/>
    <property type="evidence" value="ECO:0007669"/>
    <property type="project" value="UniProtKB-UniRule"/>
</dbReference>
<evidence type="ECO:0000313" key="2">
    <source>
        <dbReference type="EMBL" id="GAV21367.1"/>
    </source>
</evidence>
<dbReference type="RefSeq" id="WP_072660662.1">
    <property type="nucleotide sequence ID" value="NZ_BDFD01000029.1"/>
</dbReference>
<dbReference type="PANTHER" id="PTHR30605">
    <property type="entry name" value="ANHYDRO-N-ACETYLMURAMIC ACID KINASE"/>
    <property type="match status" value="1"/>
</dbReference>
<dbReference type="CDD" id="cd24050">
    <property type="entry name" value="ASKHA_NBD_ANMK"/>
    <property type="match status" value="1"/>
</dbReference>
<comment type="pathway">
    <text evidence="1">Cell wall biogenesis; peptidoglycan recycling.</text>
</comment>
<comment type="similarity">
    <text evidence="1">Belongs to the anhydro-N-acetylmuramic acid kinase family.</text>
</comment>
<dbReference type="Gene3D" id="3.30.420.40">
    <property type="match status" value="2"/>
</dbReference>
<dbReference type="HAMAP" id="MF_01270">
    <property type="entry name" value="AnhMurNAc_kinase"/>
    <property type="match status" value="1"/>
</dbReference>
<dbReference type="OrthoDB" id="9763949at2"/>
<dbReference type="NCBIfam" id="NF007139">
    <property type="entry name" value="PRK09585.1-3"/>
    <property type="match status" value="1"/>
</dbReference>
<keyword evidence="3" id="KW-1185">Reference proteome</keyword>
<dbReference type="UniPathway" id="UPA00544"/>
<dbReference type="InterPro" id="IPR043129">
    <property type="entry name" value="ATPase_NBD"/>
</dbReference>
<comment type="pathway">
    <text evidence="1">Amino-sugar metabolism; 1,6-anhydro-N-acetylmuramate degradation.</text>
</comment>
<keyword evidence="1 2" id="KW-0808">Transferase</keyword>
<dbReference type="STRING" id="1921010.MMIC_P2351"/>
<keyword evidence="1" id="KW-0547">Nucleotide-binding</keyword>
<dbReference type="GO" id="GO:0016773">
    <property type="term" value="F:phosphotransferase activity, alcohol group as acceptor"/>
    <property type="evidence" value="ECO:0007669"/>
    <property type="project" value="UniProtKB-UniRule"/>
</dbReference>
<proteinExistence type="inferred from homology"/>
<keyword evidence="1" id="KW-0067">ATP-binding</keyword>
<dbReference type="Proteomes" id="UP000231632">
    <property type="component" value="Unassembled WGS sequence"/>
</dbReference>
<comment type="function">
    <text evidence="1">Catalyzes the specific phosphorylation of 1,6-anhydro-N-acetylmuramic acid (anhMurNAc) with the simultaneous cleavage of the 1,6-anhydro ring, generating MurNAc-6-P. Is required for the utilization of anhMurNAc either imported from the medium or derived from its own cell wall murein, and thus plays a role in cell wall recycling.</text>
</comment>
<accession>A0A1L8CR41</accession>
<dbReference type="UniPathway" id="UPA00343"/>
<dbReference type="AlphaFoldDB" id="A0A1L8CR41"/>
<reference evidence="2 3" key="1">
    <citation type="journal article" date="2017" name="Arch. Microbiol.">
        <title>Mariprofundus micogutta sp. nov., a novel iron-oxidizing zetaproteobacterium isolated from a deep-sea hydrothermal field at the Bayonnaise knoll of the Izu-Ogasawara arc, and a description of Mariprofundales ord. nov. and Zetaproteobacteria classis nov.</title>
        <authorList>
            <person name="Makita H."/>
            <person name="Tanaka E."/>
            <person name="Mitsunobu S."/>
            <person name="Miyazaki M."/>
            <person name="Nunoura T."/>
            <person name="Uematsu K."/>
            <person name="Takaki Y."/>
            <person name="Nishi S."/>
            <person name="Shimamura S."/>
            <person name="Takai K."/>
        </authorList>
    </citation>
    <scope>NUCLEOTIDE SEQUENCE [LARGE SCALE GENOMIC DNA]</scope>
    <source>
        <strain evidence="2 3">ET2</strain>
    </source>
</reference>
<sequence length="390" mass="41625">MILNDSSMFIGIMSGTSADGIDIAIVRIGDAPDGAVELIQFSEYPMPEELRGSILSLAEPGINEVDRMGELDRALGQAYADTVLAAIHGVGLKADDISAIGCHGQTIRHRPKAGHPFTLQIGCSATVSEYTGITTVSDFRSRDIAAGGEGAPLVPFSHRRLFAHEQKNIAVINIGGIANVTWLGNDGSTIGFDTGPGNMIMDGLMLAFSDGRNTFDQNGALAASGTVCHPLLEKLMQHPFLQRKPPKSTGREEFGEAMVHLILEWPDIPDADRMATACQFTADSIENSIGFMPIEPAKWLVCGGGTRNRHLMNLLTEKFAPAPVKTTEVEDVPPQAVEAVCFAVLAKQALMGGTNTISEVTGARHNVCGGQITPGNNWAELLQSIPAWIR</sequence>
<dbReference type="GO" id="GO:0016301">
    <property type="term" value="F:kinase activity"/>
    <property type="evidence" value="ECO:0007669"/>
    <property type="project" value="UniProtKB-KW"/>
</dbReference>
<evidence type="ECO:0000313" key="3">
    <source>
        <dbReference type="Proteomes" id="UP000231632"/>
    </source>
</evidence>
<dbReference type="GO" id="GO:0006040">
    <property type="term" value="P:amino sugar metabolic process"/>
    <property type="evidence" value="ECO:0007669"/>
    <property type="project" value="InterPro"/>
</dbReference>
<dbReference type="GO" id="GO:0097175">
    <property type="term" value="P:1,6-anhydro-N-acetyl-beta-muramic acid catabolic process"/>
    <property type="evidence" value="ECO:0007669"/>
    <property type="project" value="UniProtKB-UniRule"/>
</dbReference>